<protein>
    <submittedName>
        <fullName evidence="1">Uncharacterized protein</fullName>
    </submittedName>
</protein>
<name>A0A9P4PAP1_9PLEO</name>
<evidence type="ECO:0000313" key="1">
    <source>
        <dbReference type="EMBL" id="KAF2440566.1"/>
    </source>
</evidence>
<proteinExistence type="predicted"/>
<dbReference type="AlphaFoldDB" id="A0A9P4PAP1"/>
<organism evidence="1 2">
    <name type="scientific">Karstenula rhodostoma CBS 690.94</name>
    <dbReference type="NCBI Taxonomy" id="1392251"/>
    <lineage>
        <taxon>Eukaryota</taxon>
        <taxon>Fungi</taxon>
        <taxon>Dikarya</taxon>
        <taxon>Ascomycota</taxon>
        <taxon>Pezizomycotina</taxon>
        <taxon>Dothideomycetes</taxon>
        <taxon>Pleosporomycetidae</taxon>
        <taxon>Pleosporales</taxon>
        <taxon>Massarineae</taxon>
        <taxon>Didymosphaeriaceae</taxon>
        <taxon>Karstenula</taxon>
    </lineage>
</organism>
<dbReference type="EMBL" id="MU001507">
    <property type="protein sequence ID" value="KAF2440566.1"/>
    <property type="molecule type" value="Genomic_DNA"/>
</dbReference>
<comment type="caution">
    <text evidence="1">The sequence shown here is derived from an EMBL/GenBank/DDBJ whole genome shotgun (WGS) entry which is preliminary data.</text>
</comment>
<keyword evidence="2" id="KW-1185">Reference proteome</keyword>
<dbReference type="OrthoDB" id="21072at2759"/>
<accession>A0A9P4PAP1</accession>
<reference evidence="1" key="1">
    <citation type="journal article" date="2020" name="Stud. Mycol.">
        <title>101 Dothideomycetes genomes: a test case for predicting lifestyles and emergence of pathogens.</title>
        <authorList>
            <person name="Haridas S."/>
            <person name="Albert R."/>
            <person name="Binder M."/>
            <person name="Bloem J."/>
            <person name="Labutti K."/>
            <person name="Salamov A."/>
            <person name="Andreopoulos B."/>
            <person name="Baker S."/>
            <person name="Barry K."/>
            <person name="Bills G."/>
            <person name="Bluhm B."/>
            <person name="Cannon C."/>
            <person name="Castanera R."/>
            <person name="Culley D."/>
            <person name="Daum C."/>
            <person name="Ezra D."/>
            <person name="Gonzalez J."/>
            <person name="Henrissat B."/>
            <person name="Kuo A."/>
            <person name="Liang C."/>
            <person name="Lipzen A."/>
            <person name="Lutzoni F."/>
            <person name="Magnuson J."/>
            <person name="Mondo S."/>
            <person name="Nolan M."/>
            <person name="Ohm R."/>
            <person name="Pangilinan J."/>
            <person name="Park H.-J."/>
            <person name="Ramirez L."/>
            <person name="Alfaro M."/>
            <person name="Sun H."/>
            <person name="Tritt A."/>
            <person name="Yoshinaga Y."/>
            <person name="Zwiers L.-H."/>
            <person name="Turgeon B."/>
            <person name="Goodwin S."/>
            <person name="Spatafora J."/>
            <person name="Crous P."/>
            <person name="Grigoriev I."/>
        </authorList>
    </citation>
    <scope>NUCLEOTIDE SEQUENCE</scope>
    <source>
        <strain evidence="1">CBS 690.94</strain>
    </source>
</reference>
<sequence length="384" mass="43477">MDPPIPLPPDLRAQIEYLMKPVTPPILVSDFEENPPITVRYIDGDNELDFETVYCNIKDLAHHPGRGLLRTDNGDDPNPVFHMKKCDPEFLEAFWKCASDLCDYFADFLAFDTAAMQSVWFHLLDKLQEATVLPHYHWISDMPFCGHSVEFVRDSVGLYQLILVLIAPVRIVPTFNILGTDYMSENRSNDGVSGLHPWQQFLYKDSPGFFVPKSKRVYSIATRTPVDHTAFEAHIPRGGLALVDSHTERLRELTAQVAKEESSTHTEASALAEFDQKSRKLDRVSTYTAIDGRQVSLHPMYPDPKLPRTPRQHPGLIDPGFQDPKPGLERVNELAGVYKGKGVYHHPDDNGKFPMLSFGSPEAIQNRTLQSRVDRAAYTEMYAP</sequence>
<gene>
    <name evidence="1" type="ORF">P171DRAFT_103250</name>
</gene>
<evidence type="ECO:0000313" key="2">
    <source>
        <dbReference type="Proteomes" id="UP000799764"/>
    </source>
</evidence>
<dbReference type="Proteomes" id="UP000799764">
    <property type="component" value="Unassembled WGS sequence"/>
</dbReference>